<dbReference type="InterPro" id="IPR001264">
    <property type="entry name" value="Glyco_trans_51"/>
</dbReference>
<keyword evidence="6" id="KW-0573">Peptidoglycan synthesis</keyword>
<evidence type="ECO:0000256" key="1">
    <source>
        <dbReference type="ARBA" id="ARBA00004236"/>
    </source>
</evidence>
<keyword evidence="5" id="KW-0133">Cell shape</keyword>
<evidence type="ECO:0000256" key="10">
    <source>
        <dbReference type="ARBA" id="ARBA00049902"/>
    </source>
</evidence>
<protein>
    <recommendedName>
        <fullName evidence="9">peptidoglycan glycosyltransferase</fullName>
        <ecNumber evidence="9">2.4.99.28</ecNumber>
    </recommendedName>
</protein>
<keyword evidence="7" id="KW-0472">Membrane</keyword>
<dbReference type="GO" id="GO:0008955">
    <property type="term" value="F:peptidoglycan glycosyltransferase activity"/>
    <property type="evidence" value="ECO:0007669"/>
    <property type="project" value="UniProtKB-EC"/>
</dbReference>
<evidence type="ECO:0000259" key="11">
    <source>
        <dbReference type="Pfam" id="PF00912"/>
    </source>
</evidence>
<accession>X1K8S8</accession>
<reference evidence="12" key="1">
    <citation type="journal article" date="2014" name="Front. Microbiol.">
        <title>High frequency of phylogenetically diverse reductive dehalogenase-homologous genes in deep subseafloor sedimentary metagenomes.</title>
        <authorList>
            <person name="Kawai M."/>
            <person name="Futagami T."/>
            <person name="Toyoda A."/>
            <person name="Takaki Y."/>
            <person name="Nishi S."/>
            <person name="Hori S."/>
            <person name="Arai W."/>
            <person name="Tsubouchi T."/>
            <person name="Morono Y."/>
            <person name="Uchiyama I."/>
            <person name="Ito T."/>
            <person name="Fujiyama A."/>
            <person name="Inagaki F."/>
            <person name="Takami H."/>
        </authorList>
    </citation>
    <scope>NUCLEOTIDE SEQUENCE</scope>
    <source>
        <strain evidence="12">Expedition CK06-06</strain>
    </source>
</reference>
<dbReference type="AlphaFoldDB" id="X1K8S8"/>
<dbReference type="Gene3D" id="1.10.3810.10">
    <property type="entry name" value="Biosynthetic peptidoglycan transglycosylase-like"/>
    <property type="match status" value="1"/>
</dbReference>
<evidence type="ECO:0000256" key="8">
    <source>
        <dbReference type="ARBA" id="ARBA00023316"/>
    </source>
</evidence>
<comment type="subcellular location">
    <subcellularLocation>
        <location evidence="1">Cell membrane</location>
    </subcellularLocation>
</comment>
<comment type="catalytic activity">
    <reaction evidence="10">
        <text>[GlcNAc-(1-&gt;4)-Mur2Ac(oyl-L-Ala-gamma-D-Glu-L-Lys-D-Ala-D-Ala)](n)-di-trans,octa-cis-undecaprenyl diphosphate + beta-D-GlcNAc-(1-&gt;4)-Mur2Ac(oyl-L-Ala-gamma-D-Glu-L-Lys-D-Ala-D-Ala)-di-trans,octa-cis-undecaprenyl diphosphate = [GlcNAc-(1-&gt;4)-Mur2Ac(oyl-L-Ala-gamma-D-Glu-L-Lys-D-Ala-D-Ala)](n+1)-di-trans,octa-cis-undecaprenyl diphosphate + di-trans,octa-cis-undecaprenyl diphosphate + H(+)</text>
        <dbReference type="Rhea" id="RHEA:23708"/>
        <dbReference type="Rhea" id="RHEA-COMP:9602"/>
        <dbReference type="Rhea" id="RHEA-COMP:9603"/>
        <dbReference type="ChEBI" id="CHEBI:15378"/>
        <dbReference type="ChEBI" id="CHEBI:58405"/>
        <dbReference type="ChEBI" id="CHEBI:60033"/>
        <dbReference type="ChEBI" id="CHEBI:78435"/>
        <dbReference type="EC" id="2.4.99.28"/>
    </reaction>
</comment>
<dbReference type="GO" id="GO:0005886">
    <property type="term" value="C:plasma membrane"/>
    <property type="evidence" value="ECO:0007669"/>
    <property type="project" value="UniProtKB-SubCell"/>
</dbReference>
<feature type="domain" description="Glycosyl transferase family 51" evidence="11">
    <location>
        <begin position="43"/>
        <end position="120"/>
    </location>
</feature>
<evidence type="ECO:0000256" key="5">
    <source>
        <dbReference type="ARBA" id="ARBA00022960"/>
    </source>
</evidence>
<dbReference type="EC" id="2.4.99.28" evidence="9"/>
<keyword evidence="2" id="KW-1003">Cell membrane</keyword>
<evidence type="ECO:0000313" key="12">
    <source>
        <dbReference type="EMBL" id="GAI02993.1"/>
    </source>
</evidence>
<dbReference type="PANTHER" id="PTHR32282">
    <property type="entry name" value="BINDING PROTEIN TRANSPEPTIDASE, PUTATIVE-RELATED"/>
    <property type="match status" value="1"/>
</dbReference>
<evidence type="ECO:0000256" key="2">
    <source>
        <dbReference type="ARBA" id="ARBA00022475"/>
    </source>
</evidence>
<dbReference type="GO" id="GO:0009252">
    <property type="term" value="P:peptidoglycan biosynthetic process"/>
    <property type="evidence" value="ECO:0007669"/>
    <property type="project" value="UniProtKB-KW"/>
</dbReference>
<evidence type="ECO:0000256" key="6">
    <source>
        <dbReference type="ARBA" id="ARBA00022984"/>
    </source>
</evidence>
<dbReference type="PANTHER" id="PTHR32282:SF11">
    <property type="entry name" value="PENICILLIN-BINDING PROTEIN 1B"/>
    <property type="match status" value="1"/>
</dbReference>
<gene>
    <name evidence="12" type="ORF">S06H3_22862</name>
</gene>
<dbReference type="Pfam" id="PF00912">
    <property type="entry name" value="Transgly"/>
    <property type="match status" value="1"/>
</dbReference>
<dbReference type="InterPro" id="IPR036950">
    <property type="entry name" value="PBP_transglycosylase"/>
</dbReference>
<keyword evidence="4" id="KW-0808">Transferase</keyword>
<dbReference type="SUPFAM" id="SSF53955">
    <property type="entry name" value="Lysozyme-like"/>
    <property type="match status" value="1"/>
</dbReference>
<dbReference type="InterPro" id="IPR050396">
    <property type="entry name" value="Glycosyltr_51/Transpeptidase"/>
</dbReference>
<dbReference type="GO" id="GO:0008360">
    <property type="term" value="P:regulation of cell shape"/>
    <property type="evidence" value="ECO:0007669"/>
    <property type="project" value="UniProtKB-KW"/>
</dbReference>
<keyword evidence="3" id="KW-0328">Glycosyltransferase</keyword>
<evidence type="ECO:0000256" key="7">
    <source>
        <dbReference type="ARBA" id="ARBA00023136"/>
    </source>
</evidence>
<proteinExistence type="predicted"/>
<dbReference type="GO" id="GO:0071555">
    <property type="term" value="P:cell wall organization"/>
    <property type="evidence" value="ECO:0007669"/>
    <property type="project" value="UniProtKB-KW"/>
</dbReference>
<dbReference type="GO" id="GO:0030288">
    <property type="term" value="C:outer membrane-bounded periplasmic space"/>
    <property type="evidence" value="ECO:0007669"/>
    <property type="project" value="TreeGrafter"/>
</dbReference>
<sequence length="121" mass="13432">MKIFGVSLGFVLVLLGVSLYIPFSRKTLEPASVVSLRILDRKGNLLREVLSDQEGRSRWVSLPEISPNAILATLAAEDSRFYEHPGIDIRAIARAIIQNIRARRIVSGGSTLTQQVVKNIY</sequence>
<organism evidence="12">
    <name type="scientific">marine sediment metagenome</name>
    <dbReference type="NCBI Taxonomy" id="412755"/>
    <lineage>
        <taxon>unclassified sequences</taxon>
        <taxon>metagenomes</taxon>
        <taxon>ecological metagenomes</taxon>
    </lineage>
</organism>
<evidence type="ECO:0000256" key="4">
    <source>
        <dbReference type="ARBA" id="ARBA00022679"/>
    </source>
</evidence>
<feature type="non-terminal residue" evidence="12">
    <location>
        <position position="121"/>
    </location>
</feature>
<evidence type="ECO:0000256" key="3">
    <source>
        <dbReference type="ARBA" id="ARBA00022676"/>
    </source>
</evidence>
<dbReference type="EMBL" id="BARV01012306">
    <property type="protein sequence ID" value="GAI02993.1"/>
    <property type="molecule type" value="Genomic_DNA"/>
</dbReference>
<comment type="caution">
    <text evidence="12">The sequence shown here is derived from an EMBL/GenBank/DDBJ whole genome shotgun (WGS) entry which is preliminary data.</text>
</comment>
<dbReference type="InterPro" id="IPR023346">
    <property type="entry name" value="Lysozyme-like_dom_sf"/>
</dbReference>
<keyword evidence="8" id="KW-0961">Cell wall biogenesis/degradation</keyword>
<name>X1K8S8_9ZZZZ</name>
<evidence type="ECO:0000256" key="9">
    <source>
        <dbReference type="ARBA" id="ARBA00044770"/>
    </source>
</evidence>